<evidence type="ECO:0000313" key="3">
    <source>
        <dbReference type="Proteomes" id="UP000325315"/>
    </source>
</evidence>
<dbReference type="OrthoDB" id="1001521at2759"/>
<dbReference type="AlphaFoldDB" id="A0A5B6W4B1"/>
<proteinExistence type="predicted"/>
<name>A0A5B6W4B1_9ROSI</name>
<evidence type="ECO:0000256" key="1">
    <source>
        <dbReference type="SAM" id="MobiDB-lite"/>
    </source>
</evidence>
<feature type="compositionally biased region" description="Basic and acidic residues" evidence="1">
    <location>
        <begin position="95"/>
        <end position="110"/>
    </location>
</feature>
<gene>
    <name evidence="2" type="ORF">EPI10_026163</name>
</gene>
<organism evidence="2 3">
    <name type="scientific">Gossypium australe</name>
    <dbReference type="NCBI Taxonomy" id="47621"/>
    <lineage>
        <taxon>Eukaryota</taxon>
        <taxon>Viridiplantae</taxon>
        <taxon>Streptophyta</taxon>
        <taxon>Embryophyta</taxon>
        <taxon>Tracheophyta</taxon>
        <taxon>Spermatophyta</taxon>
        <taxon>Magnoliopsida</taxon>
        <taxon>eudicotyledons</taxon>
        <taxon>Gunneridae</taxon>
        <taxon>Pentapetalae</taxon>
        <taxon>rosids</taxon>
        <taxon>malvids</taxon>
        <taxon>Malvales</taxon>
        <taxon>Malvaceae</taxon>
        <taxon>Malvoideae</taxon>
        <taxon>Gossypium</taxon>
    </lineage>
</organism>
<reference evidence="3" key="1">
    <citation type="journal article" date="2019" name="Plant Biotechnol. J.">
        <title>Genome sequencing of the Australian wild diploid species Gossypium australe highlights disease resistance and delayed gland morphogenesis.</title>
        <authorList>
            <person name="Cai Y."/>
            <person name="Cai X."/>
            <person name="Wang Q."/>
            <person name="Wang P."/>
            <person name="Zhang Y."/>
            <person name="Cai C."/>
            <person name="Xu Y."/>
            <person name="Wang K."/>
            <person name="Zhou Z."/>
            <person name="Wang C."/>
            <person name="Geng S."/>
            <person name="Li B."/>
            <person name="Dong Q."/>
            <person name="Hou Y."/>
            <person name="Wang H."/>
            <person name="Ai P."/>
            <person name="Liu Z."/>
            <person name="Yi F."/>
            <person name="Sun M."/>
            <person name="An G."/>
            <person name="Cheng J."/>
            <person name="Zhang Y."/>
            <person name="Shi Q."/>
            <person name="Xie Y."/>
            <person name="Shi X."/>
            <person name="Chang Y."/>
            <person name="Huang F."/>
            <person name="Chen Y."/>
            <person name="Hong S."/>
            <person name="Mi L."/>
            <person name="Sun Q."/>
            <person name="Zhang L."/>
            <person name="Zhou B."/>
            <person name="Peng R."/>
            <person name="Zhang X."/>
            <person name="Liu F."/>
        </authorList>
    </citation>
    <scope>NUCLEOTIDE SEQUENCE [LARGE SCALE GENOMIC DNA]</scope>
    <source>
        <strain evidence="3">cv. PA1801</strain>
    </source>
</reference>
<feature type="region of interest" description="Disordered" evidence="1">
    <location>
        <begin position="95"/>
        <end position="122"/>
    </location>
</feature>
<dbReference type="Proteomes" id="UP000325315">
    <property type="component" value="Unassembled WGS sequence"/>
</dbReference>
<comment type="caution">
    <text evidence="2">The sequence shown here is derived from an EMBL/GenBank/DDBJ whole genome shotgun (WGS) entry which is preliminary data.</text>
</comment>
<sequence>MGHAFSSCLMLTEAEKQKVQDDLPYSLALKAESHLFGKECVQLRAIYKKVQSQSLYTGQEEENSEGDLTSQRVGSMGALVNTRIVTVTEKQTSVEEGLRRQAEESFHSEGQDGNLHSHRKGSWRRVNKMRDMEVMSKPTDCNENHKLECPWIRESTGSSEASVFAEAM</sequence>
<evidence type="ECO:0000313" key="2">
    <source>
        <dbReference type="EMBL" id="KAA3476058.1"/>
    </source>
</evidence>
<protein>
    <submittedName>
        <fullName evidence="2">Uncharacterized protein</fullName>
    </submittedName>
</protein>
<dbReference type="EMBL" id="SMMG02000005">
    <property type="protein sequence ID" value="KAA3476058.1"/>
    <property type="molecule type" value="Genomic_DNA"/>
</dbReference>
<accession>A0A5B6W4B1</accession>
<keyword evidence="3" id="KW-1185">Reference proteome</keyword>